<keyword evidence="2" id="KW-1185">Reference proteome</keyword>
<dbReference type="eggNOG" id="COG1263">
    <property type="taxonomic scope" value="Bacteria"/>
</dbReference>
<reference evidence="1 2" key="1">
    <citation type="journal article" date="2012" name="J. Bacteriol.">
        <title>Draft Genome Sequence of Salimicrobium sp. Strain MJ3, Isolated from Myulchi-Jeot, Korean Fermented Seafood.</title>
        <authorList>
            <person name="Lee S.H."/>
            <person name="Jung J.Y."/>
            <person name="Jeon C.O."/>
        </authorList>
    </citation>
    <scope>NUCLEOTIDE SEQUENCE [LARGE SCALE GENOMIC DNA]</scope>
    <source>
        <strain evidence="1 2">MJ3</strain>
    </source>
</reference>
<dbReference type="AlphaFoldDB" id="K2GKG1"/>
<protein>
    <submittedName>
        <fullName evidence="1">PTS system subunit IIBC, N-acetylglucosamine-specific</fullName>
    </submittedName>
</protein>
<accession>K2GKG1</accession>
<gene>
    <name evidence="1" type="ORF">MJ3_10990</name>
</gene>
<dbReference type="RefSeq" id="WP_008591491.1">
    <property type="nucleotide sequence ID" value="NZ_AMPQ01000019.1"/>
</dbReference>
<comment type="caution">
    <text evidence="1">The sequence shown here is derived from an EMBL/GenBank/DDBJ whole genome shotgun (WGS) entry which is preliminary data.</text>
</comment>
<evidence type="ECO:0000313" key="1">
    <source>
        <dbReference type="EMBL" id="EKE30909.1"/>
    </source>
</evidence>
<dbReference type="PATRIC" id="fig|1230341.3.peg.2246"/>
<name>K2GKG1_9BACI</name>
<sequence length="55" mass="6015">MLAFFQRIGKSLMFPIATLPAAALLLRLGMDDMLDIDFIEAAGSSILDNLHSYSV</sequence>
<dbReference type="Proteomes" id="UP000011746">
    <property type="component" value="Unassembled WGS sequence"/>
</dbReference>
<organism evidence="1 2">
    <name type="scientific">Salimicrobium jeotgali</name>
    <dbReference type="NCBI Taxonomy" id="1230341"/>
    <lineage>
        <taxon>Bacteria</taxon>
        <taxon>Bacillati</taxon>
        <taxon>Bacillota</taxon>
        <taxon>Bacilli</taxon>
        <taxon>Bacillales</taxon>
        <taxon>Bacillaceae</taxon>
        <taxon>Salimicrobium</taxon>
    </lineage>
</organism>
<proteinExistence type="predicted"/>
<evidence type="ECO:0000313" key="2">
    <source>
        <dbReference type="Proteomes" id="UP000011746"/>
    </source>
</evidence>
<dbReference type="EMBL" id="AMPQ01000019">
    <property type="protein sequence ID" value="EKE30909.1"/>
    <property type="molecule type" value="Genomic_DNA"/>
</dbReference>